<protein>
    <submittedName>
        <fullName evidence="2">Uncharacterized protein</fullName>
    </submittedName>
</protein>
<feature type="compositionally biased region" description="Polar residues" evidence="1">
    <location>
        <begin position="56"/>
        <end position="73"/>
    </location>
</feature>
<feature type="compositionally biased region" description="Polar residues" evidence="1">
    <location>
        <begin position="483"/>
        <end position="492"/>
    </location>
</feature>
<evidence type="ECO:0000313" key="3">
    <source>
        <dbReference type="Proteomes" id="UP000266723"/>
    </source>
</evidence>
<accession>A0ABQ7BJD2</accession>
<comment type="caution">
    <text evidence="2">The sequence shown here is derived from an EMBL/GenBank/DDBJ whole genome shotgun (WGS) entry which is preliminary data.</text>
</comment>
<gene>
    <name evidence="2" type="ORF">DY000_02039709</name>
</gene>
<organism evidence="2 3">
    <name type="scientific">Brassica cretica</name>
    <name type="common">Mustard</name>
    <dbReference type="NCBI Taxonomy" id="69181"/>
    <lineage>
        <taxon>Eukaryota</taxon>
        <taxon>Viridiplantae</taxon>
        <taxon>Streptophyta</taxon>
        <taxon>Embryophyta</taxon>
        <taxon>Tracheophyta</taxon>
        <taxon>Spermatophyta</taxon>
        <taxon>Magnoliopsida</taxon>
        <taxon>eudicotyledons</taxon>
        <taxon>Gunneridae</taxon>
        <taxon>Pentapetalae</taxon>
        <taxon>rosids</taxon>
        <taxon>malvids</taxon>
        <taxon>Brassicales</taxon>
        <taxon>Brassicaceae</taxon>
        <taxon>Brassiceae</taxon>
        <taxon>Brassica</taxon>
    </lineage>
</organism>
<dbReference type="EMBL" id="QGKV02001507">
    <property type="protein sequence ID" value="KAF3532442.1"/>
    <property type="molecule type" value="Genomic_DNA"/>
</dbReference>
<feature type="region of interest" description="Disordered" evidence="1">
    <location>
        <begin position="463"/>
        <end position="504"/>
    </location>
</feature>
<evidence type="ECO:0000256" key="1">
    <source>
        <dbReference type="SAM" id="MobiDB-lite"/>
    </source>
</evidence>
<feature type="region of interest" description="Disordered" evidence="1">
    <location>
        <begin position="1"/>
        <end position="85"/>
    </location>
</feature>
<name>A0ABQ7BJD2_BRACR</name>
<sequence>MPSSTRSHKESQLIFSPDPASLERTIRKEALSLSTDNNTSDSAQPPSPQTPVPSTDSRSPLSIDNTNLPSTDTLHPKSIDIPSRTSIDTEPRYMVAPLILVRDNNGDLHDQEGHLFMKPQTSSRRIGDPGFITACHCGAEYETEYPASPGDWENGYYNPTMAVHTAIPPRDTLHAEEYDEDYKEERATEYIVETAVDELGTDEPLEGFTTEELLNHQERSDTDSLFAEACGRGIRFYRPFTRANRPSIDINLPSSIDISQKPPSTIRTQMAMQEQWMDMHCKYPERTLQTFFRWLMEQSFQAEESTSYSMIDVDDPSSIDRRPEFGKRAYDRDGTRRFHWEENDEYGVYRDDQAYARDVDGHVIRVSRDNIRRLLERASRDEHNYICLPEHASSFTQTKLVPEIYTKDEINEVFYGVCGSQEKNEEDFQMKLDGVYYPLNDSISWLTTCMEEMRQDIAKIQTKRAAEATAPTSIERRLPASVEDNSPHSNPIKSPPDSYTRADIDQLSVRSC</sequence>
<proteinExistence type="predicted"/>
<keyword evidence="3" id="KW-1185">Reference proteome</keyword>
<reference evidence="2 3" key="1">
    <citation type="journal article" date="2020" name="BMC Genomics">
        <title>Intraspecific diversification of the crop wild relative Brassica cretica Lam. using demographic model selection.</title>
        <authorList>
            <person name="Kioukis A."/>
            <person name="Michalopoulou V.A."/>
            <person name="Briers L."/>
            <person name="Pirintsos S."/>
            <person name="Studholme D.J."/>
            <person name="Pavlidis P."/>
            <person name="Sarris P.F."/>
        </authorList>
    </citation>
    <scope>NUCLEOTIDE SEQUENCE [LARGE SCALE GENOMIC DNA]</scope>
    <source>
        <strain evidence="3">cv. PFS-1207/04</strain>
    </source>
</reference>
<evidence type="ECO:0000313" key="2">
    <source>
        <dbReference type="EMBL" id="KAF3532442.1"/>
    </source>
</evidence>
<feature type="compositionally biased region" description="Polar residues" evidence="1">
    <location>
        <begin position="32"/>
        <end position="43"/>
    </location>
</feature>
<dbReference type="Proteomes" id="UP000266723">
    <property type="component" value="Unassembled WGS sequence"/>
</dbReference>